<evidence type="ECO:0008006" key="4">
    <source>
        <dbReference type="Google" id="ProtNLM"/>
    </source>
</evidence>
<evidence type="ECO:0000256" key="1">
    <source>
        <dbReference type="SAM" id="Phobius"/>
    </source>
</evidence>
<keyword evidence="1" id="KW-0472">Membrane</keyword>
<evidence type="ECO:0000313" key="3">
    <source>
        <dbReference type="Proteomes" id="UP000640509"/>
    </source>
</evidence>
<protein>
    <recommendedName>
        <fullName evidence="4">DUF4386 family protein</fullName>
    </recommendedName>
</protein>
<reference evidence="3" key="1">
    <citation type="journal article" date="2019" name="Int. J. Syst. Evol. Microbiol.">
        <title>The Global Catalogue of Microorganisms (GCM) 10K type strain sequencing project: providing services to taxonomists for standard genome sequencing and annotation.</title>
        <authorList>
            <consortium name="The Broad Institute Genomics Platform"/>
            <consortium name="The Broad Institute Genome Sequencing Center for Infectious Disease"/>
            <person name="Wu L."/>
            <person name="Ma J."/>
        </authorList>
    </citation>
    <scope>NUCLEOTIDE SEQUENCE [LARGE SCALE GENOMIC DNA]</scope>
    <source>
        <strain evidence="3">CGMCC 1.15419</strain>
    </source>
</reference>
<keyword evidence="1" id="KW-1133">Transmembrane helix</keyword>
<keyword evidence="3" id="KW-1185">Reference proteome</keyword>
<organism evidence="2 3">
    <name type="scientific">Paracoccus acridae</name>
    <dbReference type="NCBI Taxonomy" id="1795310"/>
    <lineage>
        <taxon>Bacteria</taxon>
        <taxon>Pseudomonadati</taxon>
        <taxon>Pseudomonadota</taxon>
        <taxon>Alphaproteobacteria</taxon>
        <taxon>Rhodobacterales</taxon>
        <taxon>Paracoccaceae</taxon>
        <taxon>Paracoccus</taxon>
    </lineage>
</organism>
<keyword evidence="1" id="KW-0812">Transmembrane</keyword>
<accession>A0ABQ1VBU6</accession>
<feature type="transmembrane region" description="Helical" evidence="1">
    <location>
        <begin position="65"/>
        <end position="84"/>
    </location>
</feature>
<proteinExistence type="predicted"/>
<feature type="transmembrane region" description="Helical" evidence="1">
    <location>
        <begin position="140"/>
        <end position="161"/>
    </location>
</feature>
<dbReference type="EMBL" id="BMIV01000001">
    <property type="protein sequence ID" value="GGF52747.1"/>
    <property type="molecule type" value="Genomic_DNA"/>
</dbReference>
<gene>
    <name evidence="2" type="ORF">GCM10011402_00960</name>
</gene>
<dbReference type="RefSeq" id="WP_188713590.1">
    <property type="nucleotide sequence ID" value="NZ_BMIV01000001.1"/>
</dbReference>
<dbReference type="Proteomes" id="UP000640509">
    <property type="component" value="Unassembled WGS sequence"/>
</dbReference>
<comment type="caution">
    <text evidence="2">The sequence shown here is derived from an EMBL/GenBank/DDBJ whole genome shotgun (WGS) entry which is preliminary data.</text>
</comment>
<feature type="transmembrane region" description="Helical" evidence="1">
    <location>
        <begin position="109"/>
        <end position="128"/>
    </location>
</feature>
<sequence>MIADAVLILLHSGLGLLFLQGSIATFPEILRIDRDWALGEILNYIKWLALAGLSALLLNRHRQVIFLGFAIFSVVALLDDSLQLHERFASTLVAAIAPGLDLPPGAGELIFIAAEGIAVAGTLVYGWIKAPFIIRRLTVPLFLFLGGAAFCAGAIDFLHVYTPAYSILGGIAGILEDGGEMVFLSLAVGHAAGLSLQAQAAPA</sequence>
<feature type="transmembrane region" description="Helical" evidence="1">
    <location>
        <begin position="41"/>
        <end position="58"/>
    </location>
</feature>
<name>A0ABQ1VBU6_9RHOB</name>
<evidence type="ECO:0000313" key="2">
    <source>
        <dbReference type="EMBL" id="GGF52747.1"/>
    </source>
</evidence>